<dbReference type="PANTHER" id="PTHR35089:SF1">
    <property type="entry name" value="CHAPERONE PROTEIN SKP"/>
    <property type="match status" value="1"/>
</dbReference>
<evidence type="ECO:0000256" key="2">
    <source>
        <dbReference type="ARBA" id="ARBA00022729"/>
    </source>
</evidence>
<dbReference type="PROSITE" id="PS51257">
    <property type="entry name" value="PROKAR_LIPOPROTEIN"/>
    <property type="match status" value="1"/>
</dbReference>
<dbReference type="RefSeq" id="WP_317168214.1">
    <property type="nucleotide sequence ID" value="NZ_JACIJO010000003.1"/>
</dbReference>
<dbReference type="PANTHER" id="PTHR35089">
    <property type="entry name" value="CHAPERONE PROTEIN SKP"/>
    <property type="match status" value="1"/>
</dbReference>
<organism evidence="3 4">
    <name type="scientific">Algoriphagus iocasae</name>
    <dbReference type="NCBI Taxonomy" id="1836499"/>
    <lineage>
        <taxon>Bacteria</taxon>
        <taxon>Pseudomonadati</taxon>
        <taxon>Bacteroidota</taxon>
        <taxon>Cytophagia</taxon>
        <taxon>Cytophagales</taxon>
        <taxon>Cyclobacteriaceae</taxon>
        <taxon>Algoriphagus</taxon>
    </lineage>
</organism>
<evidence type="ECO:0000256" key="1">
    <source>
        <dbReference type="ARBA" id="ARBA00009091"/>
    </source>
</evidence>
<dbReference type="Pfam" id="PF03938">
    <property type="entry name" value="OmpH"/>
    <property type="match status" value="1"/>
</dbReference>
<evidence type="ECO:0000313" key="4">
    <source>
        <dbReference type="Proteomes" id="UP000588604"/>
    </source>
</evidence>
<keyword evidence="2" id="KW-0732">Signal</keyword>
<sequence length="199" mass="22272">MKKGLKLFGILGMATVLFYGCNKPATTSSESNSTGTTASTGDLKVAFVYTDSVINKYDYFVKKSEEITEKGKKFEGELQSRAQGFEREVSNFQQSANTMTQNQALAKQDELGKKQQNLITYRDNLMQELSIDESNLYNEVYIQVQDYLKVYAEENSLDVILSYTRGGAVWYASDALDLTESVIEGLNKKYNSSSTDTAK</sequence>
<keyword evidence="4" id="KW-1185">Reference proteome</keyword>
<dbReference type="SUPFAM" id="SSF111384">
    <property type="entry name" value="OmpH-like"/>
    <property type="match status" value="1"/>
</dbReference>
<name>A0A841ML56_9BACT</name>
<reference evidence="3 4" key="1">
    <citation type="submission" date="2020-08" db="EMBL/GenBank/DDBJ databases">
        <title>Genomic Encyclopedia of Type Strains, Phase IV (KMG-IV): sequencing the most valuable type-strain genomes for metagenomic binning, comparative biology and taxonomic classification.</title>
        <authorList>
            <person name="Goeker M."/>
        </authorList>
    </citation>
    <scope>NUCLEOTIDE SEQUENCE [LARGE SCALE GENOMIC DNA]</scope>
    <source>
        <strain evidence="3 4">DSM 102044</strain>
    </source>
</reference>
<evidence type="ECO:0000313" key="3">
    <source>
        <dbReference type="EMBL" id="MBB6328170.1"/>
    </source>
</evidence>
<accession>A0A841ML56</accession>
<dbReference type="Proteomes" id="UP000588604">
    <property type="component" value="Unassembled WGS sequence"/>
</dbReference>
<dbReference type="EMBL" id="JACIJO010000003">
    <property type="protein sequence ID" value="MBB6328170.1"/>
    <property type="molecule type" value="Genomic_DNA"/>
</dbReference>
<dbReference type="Gene3D" id="3.30.910.20">
    <property type="entry name" value="Skp domain"/>
    <property type="match status" value="1"/>
</dbReference>
<dbReference type="GO" id="GO:0051082">
    <property type="term" value="F:unfolded protein binding"/>
    <property type="evidence" value="ECO:0007669"/>
    <property type="project" value="InterPro"/>
</dbReference>
<dbReference type="InterPro" id="IPR024930">
    <property type="entry name" value="Skp_dom_sf"/>
</dbReference>
<comment type="similarity">
    <text evidence="1">Belongs to the Skp family.</text>
</comment>
<dbReference type="GO" id="GO:0005829">
    <property type="term" value="C:cytosol"/>
    <property type="evidence" value="ECO:0007669"/>
    <property type="project" value="TreeGrafter"/>
</dbReference>
<dbReference type="SMART" id="SM00935">
    <property type="entry name" value="OmpH"/>
    <property type="match status" value="1"/>
</dbReference>
<dbReference type="GO" id="GO:0050821">
    <property type="term" value="P:protein stabilization"/>
    <property type="evidence" value="ECO:0007669"/>
    <property type="project" value="TreeGrafter"/>
</dbReference>
<dbReference type="InterPro" id="IPR005632">
    <property type="entry name" value="Chaperone_Skp"/>
</dbReference>
<protein>
    <submittedName>
        <fullName evidence="3">Outer membrane protein</fullName>
    </submittedName>
</protein>
<comment type="caution">
    <text evidence="3">The sequence shown here is derived from an EMBL/GenBank/DDBJ whole genome shotgun (WGS) entry which is preliminary data.</text>
</comment>
<gene>
    <name evidence="3" type="ORF">FHS59_003813</name>
</gene>
<dbReference type="AlphaFoldDB" id="A0A841ML56"/>
<proteinExistence type="inferred from homology"/>